<dbReference type="OrthoDB" id="9790710at2"/>
<evidence type="ECO:0000259" key="2">
    <source>
        <dbReference type="Pfam" id="PF13579"/>
    </source>
</evidence>
<evidence type="ECO:0000259" key="1">
    <source>
        <dbReference type="Pfam" id="PF00534"/>
    </source>
</evidence>
<dbReference type="PANTHER" id="PTHR12526">
    <property type="entry name" value="GLYCOSYLTRANSFERASE"/>
    <property type="match status" value="1"/>
</dbReference>
<dbReference type="SUPFAM" id="SSF53756">
    <property type="entry name" value="UDP-Glycosyltransferase/glycogen phosphorylase"/>
    <property type="match status" value="1"/>
</dbReference>
<feature type="domain" description="Glycosyltransferase subfamily 4-like N-terminal" evidence="2">
    <location>
        <begin position="16"/>
        <end position="170"/>
    </location>
</feature>
<comment type="caution">
    <text evidence="3">The sequence shown here is derived from an EMBL/GenBank/DDBJ whole genome shotgun (WGS) entry which is preliminary data.</text>
</comment>
<dbReference type="RefSeq" id="WP_068738275.1">
    <property type="nucleotide sequence ID" value="NZ_LVYV01000055.1"/>
</dbReference>
<dbReference type="InterPro" id="IPR001296">
    <property type="entry name" value="Glyco_trans_1"/>
</dbReference>
<organism evidence="3 4">
    <name type="scientific">Tardiphaga robiniae</name>
    <dbReference type="NCBI Taxonomy" id="943830"/>
    <lineage>
        <taxon>Bacteria</taxon>
        <taxon>Pseudomonadati</taxon>
        <taxon>Pseudomonadota</taxon>
        <taxon>Alphaproteobacteria</taxon>
        <taxon>Hyphomicrobiales</taxon>
        <taxon>Nitrobacteraceae</taxon>
        <taxon>Tardiphaga</taxon>
    </lineage>
</organism>
<dbReference type="InterPro" id="IPR028098">
    <property type="entry name" value="Glyco_trans_4-like_N"/>
</dbReference>
<sequence>MRILHAYKIYRPDIEGGIPAVMSSLAEAPDPAISQSILCARRKGVARQSTIDGVPVEAVGSLGTLFSTPLAPGYIPAFLRRARSADVVIHHAPLPLTDAAILLGLPDHVGLIVYWHADIIGYALLKRLISPLIRHVLARADRIVVSGQSMIEESEFLRRHAAKCVVMPYGMNLDYWSTLGDSDRNQVADIKRTTPRHIVSLGRLVGYKGYDVLIRAMRDIDAEATIIGEGPLLTELRQLAGEFGVADRVRFAGRLERSEIRRLFHAANVFAFPSVTEAEAFGIAQVEAMTAGLPIVNTSLATTVPLVARHNLEGLTVPPGDAAALATAVNRILDDPALATRLGAAGRARALGEFDQSVFRRRMAAVYAEALQARPQR</sequence>
<gene>
    <name evidence="3" type="ORF">A4A58_18150</name>
</gene>
<keyword evidence="4" id="KW-1185">Reference proteome</keyword>
<dbReference type="Pfam" id="PF13579">
    <property type="entry name" value="Glyco_trans_4_4"/>
    <property type="match status" value="1"/>
</dbReference>
<keyword evidence="3" id="KW-0808">Transferase</keyword>
<dbReference type="Proteomes" id="UP000076574">
    <property type="component" value="Unassembled WGS sequence"/>
</dbReference>
<dbReference type="PANTHER" id="PTHR12526:SF627">
    <property type="entry name" value="D-RHAMNOSYLTRANSFERASE WBPZ"/>
    <property type="match status" value="1"/>
</dbReference>
<dbReference type="GO" id="GO:0016757">
    <property type="term" value="F:glycosyltransferase activity"/>
    <property type="evidence" value="ECO:0007669"/>
    <property type="project" value="InterPro"/>
</dbReference>
<dbReference type="Pfam" id="PF00534">
    <property type="entry name" value="Glycos_transf_1"/>
    <property type="match status" value="1"/>
</dbReference>
<evidence type="ECO:0000313" key="3">
    <source>
        <dbReference type="EMBL" id="KZD20656.1"/>
    </source>
</evidence>
<accession>A0A163XAM2</accession>
<dbReference type="AlphaFoldDB" id="A0A163XAM2"/>
<dbReference type="EMBL" id="LVYV01000055">
    <property type="protein sequence ID" value="KZD20656.1"/>
    <property type="molecule type" value="Genomic_DNA"/>
</dbReference>
<name>A0A163XAM2_9BRAD</name>
<reference evidence="3 4" key="1">
    <citation type="submission" date="2016-03" db="EMBL/GenBank/DDBJ databases">
        <title>Microsymbionts genomes from the relict species Vavilovia formosa (Stev.) Fed.</title>
        <authorList>
            <person name="Kopat V."/>
            <person name="Chirak E."/>
            <person name="Kimeklis A."/>
            <person name="Andronov E."/>
        </authorList>
    </citation>
    <scope>NUCLEOTIDE SEQUENCE [LARGE SCALE GENOMIC DNA]</scope>
    <source>
        <strain evidence="3 4">Vaf07</strain>
    </source>
</reference>
<dbReference type="STRING" id="943830.A4A58_18150"/>
<feature type="domain" description="Glycosyl transferase family 1" evidence="1">
    <location>
        <begin position="190"/>
        <end position="348"/>
    </location>
</feature>
<proteinExistence type="predicted"/>
<evidence type="ECO:0000313" key="4">
    <source>
        <dbReference type="Proteomes" id="UP000076574"/>
    </source>
</evidence>
<protein>
    <submittedName>
        <fullName evidence="3">Glycosyl transferase family 1</fullName>
    </submittedName>
</protein>
<dbReference type="Gene3D" id="3.40.50.2000">
    <property type="entry name" value="Glycogen Phosphorylase B"/>
    <property type="match status" value="2"/>
</dbReference>